<evidence type="ECO:0000313" key="3">
    <source>
        <dbReference type="Proteomes" id="UP000823388"/>
    </source>
</evidence>
<keyword evidence="3" id="KW-1185">Reference proteome</keyword>
<reference evidence="2" key="1">
    <citation type="submission" date="2020-05" db="EMBL/GenBank/DDBJ databases">
        <title>WGS assembly of Panicum virgatum.</title>
        <authorList>
            <person name="Lovell J.T."/>
            <person name="Jenkins J."/>
            <person name="Shu S."/>
            <person name="Juenger T.E."/>
            <person name="Schmutz J."/>
        </authorList>
    </citation>
    <scope>NUCLEOTIDE SEQUENCE</scope>
    <source>
        <strain evidence="2">AP13</strain>
    </source>
</reference>
<gene>
    <name evidence="2" type="ORF">PVAP13_6KG035700</name>
</gene>
<comment type="caution">
    <text evidence="2">The sequence shown here is derived from an EMBL/GenBank/DDBJ whole genome shotgun (WGS) entry which is preliminary data.</text>
</comment>
<sequence>MPPLHIHLSHGICLYVCICCFFFSFETMNFDLMNNHTGLEFRVPARLLVAKRKEAKWSGAESKMREEKRRLLHGDGRTDGRRWGTAGLVGYLLGPGPFGILISSASAYRLPLVDSPAITGTTPSPFAIIGGTAPPIGALPSGAVCPHFVWALLAVDLWAMATVFSRLQRCTCSSYYLCRRFSFFPFSFGSM</sequence>
<keyword evidence="1" id="KW-0472">Membrane</keyword>
<proteinExistence type="predicted"/>
<name>A0A8T0R867_PANVG</name>
<keyword evidence="1" id="KW-0812">Transmembrane</keyword>
<evidence type="ECO:0000313" key="2">
    <source>
        <dbReference type="EMBL" id="KAG2581476.1"/>
    </source>
</evidence>
<dbReference type="AlphaFoldDB" id="A0A8T0R867"/>
<keyword evidence="1" id="KW-1133">Transmembrane helix</keyword>
<dbReference type="Proteomes" id="UP000823388">
    <property type="component" value="Chromosome 6K"/>
</dbReference>
<protein>
    <submittedName>
        <fullName evidence="2">Uncharacterized protein</fullName>
    </submittedName>
</protein>
<feature type="transmembrane region" description="Helical" evidence="1">
    <location>
        <begin position="6"/>
        <end position="25"/>
    </location>
</feature>
<evidence type="ECO:0000256" key="1">
    <source>
        <dbReference type="SAM" id="Phobius"/>
    </source>
</evidence>
<organism evidence="2 3">
    <name type="scientific">Panicum virgatum</name>
    <name type="common">Blackwell switchgrass</name>
    <dbReference type="NCBI Taxonomy" id="38727"/>
    <lineage>
        <taxon>Eukaryota</taxon>
        <taxon>Viridiplantae</taxon>
        <taxon>Streptophyta</taxon>
        <taxon>Embryophyta</taxon>
        <taxon>Tracheophyta</taxon>
        <taxon>Spermatophyta</taxon>
        <taxon>Magnoliopsida</taxon>
        <taxon>Liliopsida</taxon>
        <taxon>Poales</taxon>
        <taxon>Poaceae</taxon>
        <taxon>PACMAD clade</taxon>
        <taxon>Panicoideae</taxon>
        <taxon>Panicodae</taxon>
        <taxon>Paniceae</taxon>
        <taxon>Panicinae</taxon>
        <taxon>Panicum</taxon>
        <taxon>Panicum sect. Hiantes</taxon>
    </lineage>
</organism>
<accession>A0A8T0R867</accession>
<dbReference type="EMBL" id="CM029047">
    <property type="protein sequence ID" value="KAG2581476.1"/>
    <property type="molecule type" value="Genomic_DNA"/>
</dbReference>